<protein>
    <submittedName>
        <fullName evidence="1">Uncharacterized protein</fullName>
    </submittedName>
</protein>
<evidence type="ECO:0000313" key="2">
    <source>
        <dbReference type="Proteomes" id="UP001148629"/>
    </source>
</evidence>
<accession>A0ACC1SJ73</accession>
<evidence type="ECO:0000313" key="1">
    <source>
        <dbReference type="EMBL" id="KAJ3540936.1"/>
    </source>
</evidence>
<comment type="caution">
    <text evidence="1">The sequence shown here is derived from an EMBL/GenBank/DDBJ whole genome shotgun (WGS) entry which is preliminary data.</text>
</comment>
<dbReference type="EMBL" id="JANRMS010000380">
    <property type="protein sequence ID" value="KAJ3540936.1"/>
    <property type="molecule type" value="Genomic_DNA"/>
</dbReference>
<gene>
    <name evidence="1" type="ORF">NM208_g4832</name>
</gene>
<reference evidence="1" key="1">
    <citation type="submission" date="2022-08" db="EMBL/GenBank/DDBJ databases">
        <title>Genome Sequence of Fusarium decemcellulare.</title>
        <authorList>
            <person name="Buettner E."/>
        </authorList>
    </citation>
    <scope>NUCLEOTIDE SEQUENCE</scope>
    <source>
        <strain evidence="1">Babe19</strain>
    </source>
</reference>
<organism evidence="1 2">
    <name type="scientific">Fusarium decemcellulare</name>
    <dbReference type="NCBI Taxonomy" id="57161"/>
    <lineage>
        <taxon>Eukaryota</taxon>
        <taxon>Fungi</taxon>
        <taxon>Dikarya</taxon>
        <taxon>Ascomycota</taxon>
        <taxon>Pezizomycotina</taxon>
        <taxon>Sordariomycetes</taxon>
        <taxon>Hypocreomycetidae</taxon>
        <taxon>Hypocreales</taxon>
        <taxon>Nectriaceae</taxon>
        <taxon>Fusarium</taxon>
        <taxon>Fusarium decemcellulare species complex</taxon>
    </lineage>
</organism>
<keyword evidence="2" id="KW-1185">Reference proteome</keyword>
<dbReference type="Proteomes" id="UP001148629">
    <property type="component" value="Unassembled WGS sequence"/>
</dbReference>
<proteinExistence type="predicted"/>
<name>A0ACC1SJ73_9HYPO</name>
<sequence length="1434" mass="161378">MSGIEIFGLIAGIISTAEIISRAYGGIRSLHGLPEAFHAVGRRLPLLESTLREAKSHVQDTMDLEGDDPEALTTLLNGCHKSTERLKTIFLKLSQSKDKGFLPAYQALVANIGKRGLVESLMSDILKGVAILTSYRVFQTATKHQVEELKTAIEEMSQVDPSLPESMLEEKSTSNTHFGQGNINNLYDGSTQTNIAGNSYSAQGNMSFGGRDMDDDCLTALRVTDPRDDKKRIEETKGGLLYDSYHWILENDDFKACRDGDLSLLWIAGDPGKGKTMSICGIINEMSPETKIEDQNSDKLLSYFFCEAADSRLNNAVSVLRGIIYLLAKQDSAAVSCIQERYRHSCKGLFEDRNAWSALRTVFSNILEALRHETVYLIIDALDECSDERRKLLELVIEESSWPHVKWIVSSRNWPDIRETLNTASHKRRLCLELNEMAVSNAVDSYIRHKVKTLARVKNYDPQMANTVHMHLSSKSQSTFLWVSLACQMLENAMKWETLWEVETFPSGLEPLYERMLDQVQAARKDRSYLYQRIISVMLTVFRPISLDELRPLAEVPSAASDDDSLTGIIGLCGSFLTTRKRILYFVHDSAKRFLMNSPKTFPYDSQEQHYRLFLASLKIMSTSLRRDILNKSDQLQSEDTLYYLSYPCTNWVFHLTQCASDILTKELGINSLIDKFLHKHFLHWLEALGHMESVSAGILSMLELERVLWSHMSQLADLVRDESRFIRYHRRGIEQSPLQAYSALLFSPACSIIRHVYQQEEPAWVTLKPVVEDHWTRGLHSMEGHTRLISSISFSHDGRWLVSASPVRSVAFSRVSYQIASASEDGTIKAWDGERGRCIWTLNNNTDTGILVLSVVFSQDDQFLAAGFSDGQITLHDPQAGSCIRTLQHPGRDPTEISYLHDADPGMSLAISRDGDFLASSDGYSARVWNLKSGVCLLDIDCNPCNENPVVEFSSRDTLGIIDDDGVLIFDLGRCKSLRLKRAGENRFCGISFSPDGSLLAESCRDSPIRIFDTTTWGRVLRLEESPDSVLFSPTGNMLASTSDRRIKMWDLAIRNSTKTRQLSKCTPQSPYEDHLVSFSPDGCFVASFTIFQPMITIWDALTGEFVRDVRVDYIGDKVVTFSPDGSGIAIVNGCSVLVEDTKTGAGSIIFKREQDRFGFFPIKTLVFSPDNRWVAVLMDRDSDIRIWKIEHGKLVRKLKSGSDSPHCLVFSHDGRYLAVCYKSCIRIWDTTLWKVRQILDMPGDVFSPFRKSKASAVFSKDNSWIASSYQGVCSKDDITQINIWRLQDGTCMHTFEIQHDCCVQSLDSTFSRLETTIGTFEFGHGGPHLKGYGISKDGQWILWGTERVLWLPPEFRPHGYKTSHCYVVFSSCKIAIGLASSRILILNFNPDGPTINAQPTSLSSLTPTSSPRAILGHRAVVPAKRRHGQAHF</sequence>